<evidence type="ECO:0000256" key="1">
    <source>
        <dbReference type="ARBA" id="ARBA00023157"/>
    </source>
</evidence>
<dbReference type="AlphaFoldDB" id="A0A8C2JQX3"/>
<reference evidence="4" key="1">
    <citation type="submission" date="2025-08" db="UniProtKB">
        <authorList>
            <consortium name="Ensembl"/>
        </authorList>
    </citation>
    <scope>IDENTIFICATION</scope>
</reference>
<keyword evidence="2" id="KW-0732">Signal</keyword>
<evidence type="ECO:0000313" key="4">
    <source>
        <dbReference type="Ensembl" id="ENSCCRP00020097892.1"/>
    </source>
</evidence>
<dbReference type="Proteomes" id="UP000694701">
    <property type="component" value="Unplaced"/>
</dbReference>
<evidence type="ECO:0000259" key="3">
    <source>
        <dbReference type="Pfam" id="PF00396"/>
    </source>
</evidence>
<organism evidence="4 5">
    <name type="scientific">Cyprinus carpio</name>
    <name type="common">Common carp</name>
    <dbReference type="NCBI Taxonomy" id="7962"/>
    <lineage>
        <taxon>Eukaryota</taxon>
        <taxon>Metazoa</taxon>
        <taxon>Chordata</taxon>
        <taxon>Craniata</taxon>
        <taxon>Vertebrata</taxon>
        <taxon>Euteleostomi</taxon>
        <taxon>Actinopterygii</taxon>
        <taxon>Neopterygii</taxon>
        <taxon>Teleostei</taxon>
        <taxon>Ostariophysi</taxon>
        <taxon>Cypriniformes</taxon>
        <taxon>Cyprinidae</taxon>
        <taxon>Cyprininae</taxon>
        <taxon>Cyprinus</taxon>
    </lineage>
</organism>
<evidence type="ECO:0000256" key="2">
    <source>
        <dbReference type="SAM" id="SignalP"/>
    </source>
</evidence>
<name>A0A8C2JQX3_CYPCA</name>
<dbReference type="Pfam" id="PF00396">
    <property type="entry name" value="Granulin"/>
    <property type="match status" value="1"/>
</dbReference>
<feature type="chain" id="PRO_5034555575" description="Granulins domain-containing protein" evidence="2">
    <location>
        <begin position="22"/>
        <end position="62"/>
    </location>
</feature>
<feature type="signal peptide" evidence="2">
    <location>
        <begin position="1"/>
        <end position="21"/>
    </location>
</feature>
<protein>
    <recommendedName>
        <fullName evidence="3">Granulins domain-containing protein</fullName>
    </recommendedName>
</protein>
<dbReference type="InterPro" id="IPR000118">
    <property type="entry name" value="Granulin"/>
</dbReference>
<feature type="domain" description="Granulins" evidence="3">
    <location>
        <begin position="38"/>
        <end position="54"/>
    </location>
</feature>
<dbReference type="Ensembl" id="ENSCCRT00020107032.1">
    <property type="protein sequence ID" value="ENSCCRP00020097892.1"/>
    <property type="gene ID" value="ENSCCRG00020045034.1"/>
</dbReference>
<proteinExistence type="predicted"/>
<dbReference type="Gene3D" id="2.10.25.160">
    <property type="entry name" value="Granulin"/>
    <property type="match status" value="1"/>
</dbReference>
<accession>A0A8C2JQX3</accession>
<evidence type="ECO:0000313" key="5">
    <source>
        <dbReference type="Proteomes" id="UP000694701"/>
    </source>
</evidence>
<dbReference type="InterPro" id="IPR037277">
    <property type="entry name" value="Granulin_sf"/>
</dbReference>
<sequence length="62" mass="6779">MLLHVLGSVYTCLSFSMCVQAVCLICPDDIYTCPDDTTCCKLDNGSYGCCPMPKVFKLSALF</sequence>
<keyword evidence="1" id="KW-1015">Disulfide bond</keyword>
<dbReference type="SUPFAM" id="SSF57277">
    <property type="entry name" value="Granulin repeat"/>
    <property type="match status" value="1"/>
</dbReference>